<keyword evidence="1" id="KW-0597">Phosphoprotein</keyword>
<dbReference type="InterPro" id="IPR011006">
    <property type="entry name" value="CheY-like_superfamily"/>
</dbReference>
<dbReference type="Pfam" id="PF00072">
    <property type="entry name" value="Response_reg"/>
    <property type="match status" value="1"/>
</dbReference>
<comment type="caution">
    <text evidence="3">The sequence shown here is derived from an EMBL/GenBank/DDBJ whole genome shotgun (WGS) entry which is preliminary data.</text>
</comment>
<evidence type="ECO:0000259" key="2">
    <source>
        <dbReference type="PROSITE" id="PS50110"/>
    </source>
</evidence>
<evidence type="ECO:0000313" key="4">
    <source>
        <dbReference type="Proteomes" id="UP000708298"/>
    </source>
</evidence>
<feature type="modified residue" description="4-aspartylphosphate" evidence="1">
    <location>
        <position position="61"/>
    </location>
</feature>
<evidence type="ECO:0000313" key="3">
    <source>
        <dbReference type="EMBL" id="MCB8878349.1"/>
    </source>
</evidence>
<protein>
    <submittedName>
        <fullName evidence="3">Response regulator</fullName>
    </submittedName>
</protein>
<evidence type="ECO:0000256" key="1">
    <source>
        <dbReference type="PROSITE-ProRule" id="PRU00169"/>
    </source>
</evidence>
<dbReference type="Proteomes" id="UP000708298">
    <property type="component" value="Unassembled WGS sequence"/>
</dbReference>
<accession>A0A963YWW7</accession>
<feature type="domain" description="Response regulatory" evidence="2">
    <location>
        <begin position="11"/>
        <end position="75"/>
    </location>
</feature>
<dbReference type="PROSITE" id="PS50110">
    <property type="entry name" value="RESPONSE_REGULATORY"/>
    <property type="match status" value="1"/>
</dbReference>
<proteinExistence type="predicted"/>
<reference evidence="3" key="1">
    <citation type="journal article" date="2021" name="Microorganisms">
        <title>Acidisoma silvae sp. nov. and Acidisomacellulosilytica sp. nov., Two Acidophilic Bacteria Isolated from Decaying Wood, Hydrolyzing Cellulose and Producing Poly-3-hydroxybutyrate.</title>
        <authorList>
            <person name="Mieszkin S."/>
            <person name="Pouder E."/>
            <person name="Uroz S."/>
            <person name="Simon-Colin C."/>
            <person name="Alain K."/>
        </authorList>
    </citation>
    <scope>NUCLEOTIDE SEQUENCE</scope>
    <source>
        <strain evidence="3">HW T2.11</strain>
    </source>
</reference>
<organism evidence="3 4">
    <name type="scientific">Acidisoma silvae</name>
    <dbReference type="NCBI Taxonomy" id="2802396"/>
    <lineage>
        <taxon>Bacteria</taxon>
        <taxon>Pseudomonadati</taxon>
        <taxon>Pseudomonadota</taxon>
        <taxon>Alphaproteobacteria</taxon>
        <taxon>Acetobacterales</taxon>
        <taxon>Acidocellaceae</taxon>
        <taxon>Acidisoma</taxon>
    </lineage>
</organism>
<reference evidence="3" key="2">
    <citation type="submission" date="2021-01" db="EMBL/GenBank/DDBJ databases">
        <authorList>
            <person name="Mieszkin S."/>
            <person name="Pouder E."/>
            <person name="Alain K."/>
        </authorList>
    </citation>
    <scope>NUCLEOTIDE SEQUENCE</scope>
    <source>
        <strain evidence="3">HW T2.11</strain>
    </source>
</reference>
<keyword evidence="4" id="KW-1185">Reference proteome</keyword>
<dbReference type="EMBL" id="JAESVB010000030">
    <property type="protein sequence ID" value="MCB8878349.1"/>
    <property type="molecule type" value="Genomic_DNA"/>
</dbReference>
<dbReference type="InterPro" id="IPR001789">
    <property type="entry name" value="Sig_transdc_resp-reg_receiver"/>
</dbReference>
<dbReference type="SUPFAM" id="SSF52172">
    <property type="entry name" value="CheY-like"/>
    <property type="match status" value="1"/>
</dbReference>
<sequence length="75" mass="8016">MASSQPPSKPIVLIVEDEAILRFSAIDIFEGAGFEVLEAWDADSAIDILSARLDIGLVFTDVEILGPMDGLRLAA</sequence>
<name>A0A963YWW7_9PROT</name>
<feature type="non-terminal residue" evidence="3">
    <location>
        <position position="75"/>
    </location>
</feature>
<dbReference type="GO" id="GO:0000160">
    <property type="term" value="P:phosphorelay signal transduction system"/>
    <property type="evidence" value="ECO:0007669"/>
    <property type="project" value="InterPro"/>
</dbReference>
<gene>
    <name evidence="3" type="ORF">ASILVAE211_24450</name>
</gene>
<dbReference type="RefSeq" id="WP_227323995.1">
    <property type="nucleotide sequence ID" value="NZ_JAESVB010000030.1"/>
</dbReference>
<dbReference type="Gene3D" id="3.40.50.2300">
    <property type="match status" value="1"/>
</dbReference>
<dbReference type="AlphaFoldDB" id="A0A963YWW7"/>